<gene>
    <name evidence="1" type="ORF">BDN71DRAFT_284014</name>
</gene>
<protein>
    <submittedName>
        <fullName evidence="1">Uncharacterized protein</fullName>
    </submittedName>
</protein>
<name>A0A9P5ZK28_PLEER</name>
<comment type="caution">
    <text evidence="1">The sequence shown here is derived from an EMBL/GenBank/DDBJ whole genome shotgun (WGS) entry which is preliminary data.</text>
</comment>
<proteinExistence type="predicted"/>
<keyword evidence="2" id="KW-1185">Reference proteome</keyword>
<sequence>MAPYVADIRVGDPRIWRDDEECKTWAAEGVRHAAGENPDLLAVIGRVKVQRHQLGVLGSYTHENDDLANAKWSFTLERPGHGAFADHFDNAYRALEEAQASASRTGDNRNLLSNDEQGRAIRFVKPMFVDKRATGVEEHGDVLTWPVPRSSANRFSGMMMNMRFSPLQVFHESGFAVAPVDMATRLPGTLAEVTFSLHHTHWQHLDCDTFSALVSKVVMLEDD</sequence>
<reference evidence="1" key="1">
    <citation type="submission" date="2020-11" db="EMBL/GenBank/DDBJ databases">
        <authorList>
            <consortium name="DOE Joint Genome Institute"/>
            <person name="Ahrendt S."/>
            <person name="Riley R."/>
            <person name="Andreopoulos W."/>
            <person name="Labutti K."/>
            <person name="Pangilinan J."/>
            <person name="Ruiz-Duenas F.J."/>
            <person name="Barrasa J.M."/>
            <person name="Sanchez-Garcia M."/>
            <person name="Camarero S."/>
            <person name="Miyauchi S."/>
            <person name="Serrano A."/>
            <person name="Linde D."/>
            <person name="Babiker R."/>
            <person name="Drula E."/>
            <person name="Ayuso-Fernandez I."/>
            <person name="Pacheco R."/>
            <person name="Padilla G."/>
            <person name="Ferreira P."/>
            <person name="Barriuso J."/>
            <person name="Kellner H."/>
            <person name="Castanera R."/>
            <person name="Alfaro M."/>
            <person name="Ramirez L."/>
            <person name="Pisabarro A.G."/>
            <person name="Kuo A."/>
            <person name="Tritt A."/>
            <person name="Lipzen A."/>
            <person name="He G."/>
            <person name="Yan M."/>
            <person name="Ng V."/>
            <person name="Cullen D."/>
            <person name="Martin F."/>
            <person name="Rosso M.-N."/>
            <person name="Henrissat B."/>
            <person name="Hibbett D."/>
            <person name="Martinez A.T."/>
            <person name="Grigoriev I.V."/>
        </authorList>
    </citation>
    <scope>NUCLEOTIDE SEQUENCE</scope>
    <source>
        <strain evidence="1">ATCC 90797</strain>
    </source>
</reference>
<organism evidence="1 2">
    <name type="scientific">Pleurotus eryngii</name>
    <name type="common">Boletus of the steppes</name>
    <dbReference type="NCBI Taxonomy" id="5323"/>
    <lineage>
        <taxon>Eukaryota</taxon>
        <taxon>Fungi</taxon>
        <taxon>Dikarya</taxon>
        <taxon>Basidiomycota</taxon>
        <taxon>Agaricomycotina</taxon>
        <taxon>Agaricomycetes</taxon>
        <taxon>Agaricomycetidae</taxon>
        <taxon>Agaricales</taxon>
        <taxon>Pleurotineae</taxon>
        <taxon>Pleurotaceae</taxon>
        <taxon>Pleurotus</taxon>
    </lineage>
</organism>
<dbReference type="OrthoDB" id="2804425at2759"/>
<dbReference type="EMBL" id="MU154662">
    <property type="protein sequence ID" value="KAF9489732.1"/>
    <property type="molecule type" value="Genomic_DNA"/>
</dbReference>
<dbReference type="AlphaFoldDB" id="A0A9P5ZK28"/>
<accession>A0A9P5ZK28</accession>
<evidence type="ECO:0000313" key="2">
    <source>
        <dbReference type="Proteomes" id="UP000807025"/>
    </source>
</evidence>
<evidence type="ECO:0000313" key="1">
    <source>
        <dbReference type="EMBL" id="KAF9489732.1"/>
    </source>
</evidence>
<dbReference type="Proteomes" id="UP000807025">
    <property type="component" value="Unassembled WGS sequence"/>
</dbReference>